<evidence type="ECO:0000259" key="1">
    <source>
        <dbReference type="Pfam" id="PF04991"/>
    </source>
</evidence>
<sequence length="46" mass="5385">MNMDIEAAKQDLLEIKEILDRLKIKFWLSDGTLLGAVREKNFISYD</sequence>
<dbReference type="AlphaFoldDB" id="X1MGT3"/>
<dbReference type="GO" id="GO:0009100">
    <property type="term" value="P:glycoprotein metabolic process"/>
    <property type="evidence" value="ECO:0007669"/>
    <property type="project" value="UniProtKB-ARBA"/>
</dbReference>
<feature type="non-terminal residue" evidence="2">
    <location>
        <position position="46"/>
    </location>
</feature>
<protein>
    <recommendedName>
        <fullName evidence="1">LicD/FKTN/FKRP nucleotidyltransferase domain-containing protein</fullName>
    </recommendedName>
</protein>
<comment type="caution">
    <text evidence="2">The sequence shown here is derived from an EMBL/GenBank/DDBJ whole genome shotgun (WGS) entry which is preliminary data.</text>
</comment>
<dbReference type="InterPro" id="IPR007074">
    <property type="entry name" value="LicD/FKTN/FKRP_NTP_transf"/>
</dbReference>
<dbReference type="EMBL" id="BARV01008218">
    <property type="protein sequence ID" value="GAI17296.1"/>
    <property type="molecule type" value="Genomic_DNA"/>
</dbReference>
<evidence type="ECO:0000313" key="2">
    <source>
        <dbReference type="EMBL" id="GAI17296.1"/>
    </source>
</evidence>
<feature type="domain" description="LicD/FKTN/FKRP nucleotidyltransferase" evidence="1">
    <location>
        <begin position="23"/>
        <end position="46"/>
    </location>
</feature>
<gene>
    <name evidence="2" type="ORF">S06H3_16592</name>
</gene>
<reference evidence="2" key="1">
    <citation type="journal article" date="2014" name="Front. Microbiol.">
        <title>High frequency of phylogenetically diverse reductive dehalogenase-homologous genes in deep subseafloor sedimentary metagenomes.</title>
        <authorList>
            <person name="Kawai M."/>
            <person name="Futagami T."/>
            <person name="Toyoda A."/>
            <person name="Takaki Y."/>
            <person name="Nishi S."/>
            <person name="Hori S."/>
            <person name="Arai W."/>
            <person name="Tsubouchi T."/>
            <person name="Morono Y."/>
            <person name="Uchiyama I."/>
            <person name="Ito T."/>
            <person name="Fujiyama A."/>
            <person name="Inagaki F."/>
            <person name="Takami H."/>
        </authorList>
    </citation>
    <scope>NUCLEOTIDE SEQUENCE</scope>
    <source>
        <strain evidence="2">Expedition CK06-06</strain>
    </source>
</reference>
<organism evidence="2">
    <name type="scientific">marine sediment metagenome</name>
    <dbReference type="NCBI Taxonomy" id="412755"/>
    <lineage>
        <taxon>unclassified sequences</taxon>
        <taxon>metagenomes</taxon>
        <taxon>ecological metagenomes</taxon>
    </lineage>
</organism>
<name>X1MGT3_9ZZZZ</name>
<dbReference type="Pfam" id="PF04991">
    <property type="entry name" value="LicD"/>
    <property type="match status" value="1"/>
</dbReference>
<proteinExistence type="predicted"/>
<accession>X1MGT3</accession>